<proteinExistence type="inferred from homology"/>
<evidence type="ECO:0000256" key="7">
    <source>
        <dbReference type="HAMAP-Rule" id="MF_00017"/>
    </source>
</evidence>
<keyword evidence="10" id="KW-1185">Reference proteome</keyword>
<evidence type="ECO:0000256" key="4">
    <source>
        <dbReference type="ARBA" id="ARBA00022833"/>
    </source>
</evidence>
<evidence type="ECO:0000313" key="10">
    <source>
        <dbReference type="Proteomes" id="UP000185544"/>
    </source>
</evidence>
<dbReference type="GO" id="GO:0006310">
    <property type="term" value="P:DNA recombination"/>
    <property type="evidence" value="ECO:0007669"/>
    <property type="project" value="UniProtKB-UniRule"/>
</dbReference>
<dbReference type="Proteomes" id="UP000185544">
    <property type="component" value="Chromosome"/>
</dbReference>
<keyword evidence="3 7" id="KW-0863">Zinc-finger</keyword>
<comment type="similarity">
    <text evidence="7">Belongs to the RecR family.</text>
</comment>
<dbReference type="NCBIfam" id="TIGR00615">
    <property type="entry name" value="recR"/>
    <property type="match status" value="1"/>
</dbReference>
<evidence type="ECO:0000256" key="2">
    <source>
        <dbReference type="ARBA" id="ARBA00022763"/>
    </source>
</evidence>
<comment type="function">
    <text evidence="7">May play a role in DNA repair. It seems to be involved in an RecBC-independent recombinational process of DNA repair. It may act with RecF and RecO.</text>
</comment>
<evidence type="ECO:0000259" key="8">
    <source>
        <dbReference type="PROSITE" id="PS50880"/>
    </source>
</evidence>
<dbReference type="STRING" id="1882918.BCY86_04920"/>
<evidence type="ECO:0000313" key="9">
    <source>
        <dbReference type="EMBL" id="APS00093.1"/>
    </source>
</evidence>
<evidence type="ECO:0000256" key="1">
    <source>
        <dbReference type="ARBA" id="ARBA00022723"/>
    </source>
</evidence>
<keyword evidence="5 7" id="KW-0233">DNA recombination</keyword>
<dbReference type="Gene3D" id="3.40.1360.10">
    <property type="match status" value="1"/>
</dbReference>
<dbReference type="AlphaFoldDB" id="A0A1L6MX20"/>
<dbReference type="EMBL" id="CP016908">
    <property type="protein sequence ID" value="APS00093.1"/>
    <property type="molecule type" value="Genomic_DNA"/>
</dbReference>
<evidence type="ECO:0000256" key="3">
    <source>
        <dbReference type="ARBA" id="ARBA00022771"/>
    </source>
</evidence>
<protein>
    <recommendedName>
        <fullName evidence="7">Recombination protein RecR</fullName>
    </recommendedName>
</protein>
<sequence length="201" mass="22505">MNTRLQRLIKCLTRFPGIGEKTAQRYALHLLMKDSRLAQELGTELIELHTYLGSCPRCGYITEKEEGKKTLCSICLDPKREPTLLCIVARVQDLLAIERTGSMRGRYFILGALLSPLEGIGPEHLHLNQLFSILREKTVQEIILATPPSVEGEATALFLKKELEPFAIPLTRIASGLPHGGELEFADPITMNRALVGRQRF</sequence>
<dbReference type="GO" id="GO:0003677">
    <property type="term" value="F:DNA binding"/>
    <property type="evidence" value="ECO:0007669"/>
    <property type="project" value="UniProtKB-UniRule"/>
</dbReference>
<dbReference type="KEGG" id="pabo:BCY86_04920"/>
<dbReference type="Pfam" id="PF21176">
    <property type="entry name" value="RecR_HhH"/>
    <property type="match status" value="1"/>
</dbReference>
<dbReference type="InterPro" id="IPR023627">
    <property type="entry name" value="Rcmb_RecR"/>
</dbReference>
<dbReference type="GO" id="GO:0006281">
    <property type="term" value="P:DNA repair"/>
    <property type="evidence" value="ECO:0007669"/>
    <property type="project" value="UniProtKB-UniRule"/>
</dbReference>
<evidence type="ECO:0000256" key="5">
    <source>
        <dbReference type="ARBA" id="ARBA00023172"/>
    </source>
</evidence>
<accession>A0A1L6MX20</accession>
<dbReference type="PANTHER" id="PTHR30446">
    <property type="entry name" value="RECOMBINATION PROTEIN RECR"/>
    <property type="match status" value="1"/>
</dbReference>
<dbReference type="Pfam" id="PF13662">
    <property type="entry name" value="Toprim_4"/>
    <property type="match status" value="1"/>
</dbReference>
<dbReference type="GO" id="GO:0008270">
    <property type="term" value="F:zinc ion binding"/>
    <property type="evidence" value="ECO:0007669"/>
    <property type="project" value="UniProtKB-KW"/>
</dbReference>
<dbReference type="Gene3D" id="6.10.250.240">
    <property type="match status" value="1"/>
</dbReference>
<keyword evidence="1 7" id="KW-0479">Metal-binding</keyword>
<name>A0A1L6MX20_9BACT</name>
<dbReference type="PROSITE" id="PS50880">
    <property type="entry name" value="TOPRIM"/>
    <property type="match status" value="1"/>
</dbReference>
<dbReference type="RefSeq" id="WP_075276759.1">
    <property type="nucleotide sequence ID" value="NZ_CP016908.1"/>
</dbReference>
<dbReference type="OrthoDB" id="9802672at2"/>
<reference evidence="9 10" key="1">
    <citation type="submission" date="2016-08" db="EMBL/GenBank/DDBJ databases">
        <title>Identification and validation of antigenic proteins from Pajaroellobacter abortibovis using de-novo genome sequence assembly and reverse vaccinology.</title>
        <authorList>
            <person name="Welly B.T."/>
            <person name="Miller M.R."/>
            <person name="Stott J.L."/>
            <person name="Blanchard M.T."/>
            <person name="Islas-Trejo A.D."/>
            <person name="O'Rourke S.M."/>
            <person name="Young A.E."/>
            <person name="Medrano J.F."/>
            <person name="Van Eenennaam A.L."/>
        </authorList>
    </citation>
    <scope>NUCLEOTIDE SEQUENCE [LARGE SCALE GENOMIC DNA]</scope>
    <source>
        <strain evidence="9 10">BTF92-0548A/99-0131</strain>
    </source>
</reference>
<comment type="caution">
    <text evidence="7">Lacks conserved residue(s) required for the propagation of feature annotation.</text>
</comment>
<organism evidence="9 10">
    <name type="scientific">Pajaroellobacter abortibovis</name>
    <dbReference type="NCBI Taxonomy" id="1882918"/>
    <lineage>
        <taxon>Bacteria</taxon>
        <taxon>Pseudomonadati</taxon>
        <taxon>Myxococcota</taxon>
        <taxon>Polyangia</taxon>
        <taxon>Polyangiales</taxon>
        <taxon>Polyangiaceae</taxon>
    </lineage>
</organism>
<dbReference type="SMART" id="SM00493">
    <property type="entry name" value="TOPRIM"/>
    <property type="match status" value="1"/>
</dbReference>
<evidence type="ECO:0000256" key="6">
    <source>
        <dbReference type="ARBA" id="ARBA00023204"/>
    </source>
</evidence>
<dbReference type="SUPFAM" id="SSF111304">
    <property type="entry name" value="Recombination protein RecR"/>
    <property type="match status" value="1"/>
</dbReference>
<dbReference type="PANTHER" id="PTHR30446:SF0">
    <property type="entry name" value="RECOMBINATION PROTEIN RECR"/>
    <property type="match status" value="1"/>
</dbReference>
<dbReference type="InterPro" id="IPR034137">
    <property type="entry name" value="TOPRIM_RecR"/>
</dbReference>
<dbReference type="HAMAP" id="MF_00017">
    <property type="entry name" value="RecR"/>
    <property type="match status" value="1"/>
</dbReference>
<dbReference type="InterPro" id="IPR000093">
    <property type="entry name" value="DNA_Rcmb_RecR"/>
</dbReference>
<keyword evidence="4 7" id="KW-0862">Zinc</keyword>
<dbReference type="CDD" id="cd01025">
    <property type="entry name" value="TOPRIM_recR"/>
    <property type="match status" value="1"/>
</dbReference>
<keyword evidence="2 7" id="KW-0227">DNA damage</keyword>
<dbReference type="Pfam" id="PF21175">
    <property type="entry name" value="RecR_C"/>
    <property type="match status" value="1"/>
</dbReference>
<dbReference type="InterPro" id="IPR006171">
    <property type="entry name" value="TOPRIM_dom"/>
</dbReference>
<keyword evidence="6 7" id="KW-0234">DNA repair</keyword>
<dbReference type="Gene3D" id="1.10.8.420">
    <property type="entry name" value="RecR Domain 1"/>
    <property type="match status" value="1"/>
</dbReference>
<feature type="domain" description="Toprim" evidence="8">
    <location>
        <begin position="83"/>
        <end position="178"/>
    </location>
</feature>
<gene>
    <name evidence="7" type="primary">recR</name>
    <name evidence="9" type="ORF">BCY86_04920</name>
</gene>